<evidence type="ECO:0000313" key="2">
    <source>
        <dbReference type="EMBL" id="CAD9186748.1"/>
    </source>
</evidence>
<reference evidence="2" key="1">
    <citation type="submission" date="2021-01" db="EMBL/GenBank/DDBJ databases">
        <authorList>
            <person name="Corre E."/>
            <person name="Pelletier E."/>
            <person name="Niang G."/>
            <person name="Scheremetjew M."/>
            <person name="Finn R."/>
            <person name="Kale V."/>
            <person name="Holt S."/>
            <person name="Cochrane G."/>
            <person name="Meng A."/>
            <person name="Brown T."/>
            <person name="Cohen L."/>
        </authorList>
    </citation>
    <scope>NUCLEOTIDE SEQUENCE</scope>
    <source>
        <strain evidence="2">OF101</strain>
    </source>
</reference>
<dbReference type="PROSITE" id="PS51257">
    <property type="entry name" value="PROKAR_LIPOPROTEIN"/>
    <property type="match status" value="1"/>
</dbReference>
<feature type="region of interest" description="Disordered" evidence="1">
    <location>
        <begin position="206"/>
        <end position="233"/>
    </location>
</feature>
<dbReference type="EMBL" id="HBGE01106428">
    <property type="protein sequence ID" value="CAD9186748.1"/>
    <property type="molecule type" value="Transcribed_RNA"/>
</dbReference>
<sequence>MPVRMAAPPLRPGRRPASSAAFAFTTVAVAAWVACSSSAFVFAPGRGALAPSLAAPGRTVVALRAEPTRLEAPPSDAELQEDGGIDPRPIKRFKPKREIRGSLCYARRELNEESDRLRPYIVPLLEKQLSVKEIAFVLNRIGAKLRPLLFKPRLGLPIFTEHKVRRLLRRARTPNGRLIKYARPNWLPPGAPGAPYPDTMYDVYAEVPPLGSSPSPPAKEEAPAAEESPAAEE</sequence>
<protein>
    <submittedName>
        <fullName evidence="2">Uncharacterized protein</fullName>
    </submittedName>
</protein>
<proteinExistence type="predicted"/>
<accession>A0A7S1S7C3</accession>
<organism evidence="2">
    <name type="scientific">Alexandrium catenella</name>
    <name type="common">Red tide dinoflagellate</name>
    <name type="synonym">Gonyaulax catenella</name>
    <dbReference type="NCBI Taxonomy" id="2925"/>
    <lineage>
        <taxon>Eukaryota</taxon>
        <taxon>Sar</taxon>
        <taxon>Alveolata</taxon>
        <taxon>Dinophyceae</taxon>
        <taxon>Gonyaulacales</taxon>
        <taxon>Pyrocystaceae</taxon>
        <taxon>Alexandrium</taxon>
    </lineage>
</organism>
<evidence type="ECO:0000256" key="1">
    <source>
        <dbReference type="SAM" id="MobiDB-lite"/>
    </source>
</evidence>
<dbReference type="AlphaFoldDB" id="A0A7S1S7C3"/>
<name>A0A7S1S7C3_ALECA</name>
<gene>
    <name evidence="2" type="ORF">ACAT0790_LOCUS63522</name>
</gene>